<name>A0A814NSB6_9BILA</name>
<dbReference type="EMBL" id="CAJOBB010002126">
    <property type="protein sequence ID" value="CAF3940454.1"/>
    <property type="molecule type" value="Genomic_DNA"/>
</dbReference>
<evidence type="ECO:0000313" key="10">
    <source>
        <dbReference type="Proteomes" id="UP000663860"/>
    </source>
</evidence>
<evidence type="ECO:0000256" key="2">
    <source>
        <dbReference type="ARBA" id="ARBA00022490"/>
    </source>
</evidence>
<comment type="subcellular location">
    <subcellularLocation>
        <location evidence="1">Cytoplasm</location>
    </subcellularLocation>
</comment>
<dbReference type="Pfam" id="PF13181">
    <property type="entry name" value="TPR_8"/>
    <property type="match status" value="3"/>
</dbReference>
<feature type="repeat" description="TPR" evidence="7">
    <location>
        <begin position="999"/>
        <end position="1032"/>
    </location>
</feature>
<keyword evidence="4 7" id="KW-0802">TPR repeat</keyword>
<dbReference type="InterPro" id="IPR019734">
    <property type="entry name" value="TPR_rpt"/>
</dbReference>
<dbReference type="Gene3D" id="1.25.40.10">
    <property type="entry name" value="Tetratricopeptide repeat domain"/>
    <property type="match status" value="3"/>
</dbReference>
<dbReference type="InterPro" id="IPR051476">
    <property type="entry name" value="Bac_ResReg_Asp_Phosphatase"/>
</dbReference>
<organism evidence="8 10">
    <name type="scientific">Adineta steineri</name>
    <dbReference type="NCBI Taxonomy" id="433720"/>
    <lineage>
        <taxon>Eukaryota</taxon>
        <taxon>Metazoa</taxon>
        <taxon>Spiralia</taxon>
        <taxon>Gnathifera</taxon>
        <taxon>Rotifera</taxon>
        <taxon>Eurotatoria</taxon>
        <taxon>Bdelloidea</taxon>
        <taxon>Adinetida</taxon>
        <taxon>Adinetidae</taxon>
        <taxon>Adineta</taxon>
    </lineage>
</organism>
<dbReference type="PROSITE" id="PS50005">
    <property type="entry name" value="TPR"/>
    <property type="match status" value="1"/>
</dbReference>
<dbReference type="SUPFAM" id="SSF56399">
    <property type="entry name" value="ADP-ribosylation"/>
    <property type="match status" value="1"/>
</dbReference>
<proteinExistence type="predicted"/>
<dbReference type="PANTHER" id="PTHR46630:SF1">
    <property type="entry name" value="TETRATRICOPEPTIDE REPEAT PROTEIN 29"/>
    <property type="match status" value="1"/>
</dbReference>
<dbReference type="Proteomes" id="UP000663860">
    <property type="component" value="Unassembled WGS sequence"/>
</dbReference>
<keyword evidence="3" id="KW-0677">Repeat</keyword>
<dbReference type="Gene3D" id="3.90.176.10">
    <property type="entry name" value="Toxin ADP-ribosyltransferase, Chain A, domain 1"/>
    <property type="match status" value="1"/>
</dbReference>
<evidence type="ECO:0000256" key="6">
    <source>
        <dbReference type="ARBA" id="ARBA00044739"/>
    </source>
</evidence>
<dbReference type="GO" id="GO:0005737">
    <property type="term" value="C:cytoplasm"/>
    <property type="evidence" value="ECO:0007669"/>
    <property type="project" value="UniProtKB-SubCell"/>
</dbReference>
<reference evidence="8" key="1">
    <citation type="submission" date="2021-02" db="EMBL/GenBank/DDBJ databases">
        <authorList>
            <person name="Nowell W R."/>
        </authorList>
    </citation>
    <scope>NUCLEOTIDE SEQUENCE</scope>
</reference>
<accession>A0A814NSB6</accession>
<sequence length="1091" mass="127682">MSRSHLNQNILLPIQSVNTVNPSPDSITSNQEGNTLIWLDESLNSMNQDILKTKEMLRSVNDYILLFDDAGKCLEYIKSIDNDNILAIISGKISNAYLPLLHSLSQVKVILIFCMNENLYKPLQNDYKKIAAVCTEQEKLVDCLREIIRSFNCNASLIHLSNDKSKWRTQLNATDAYDFKKQQIIKNVILRMPRTEESKQKLVDYCRLYYKGNQSELDKIDSFDEHYQCPDHAIICYTQDSFLFRMTNNALRTQNAELLEIFHYYIIDLSRSLALESERLKKRLSTSEQKVLSLYRGHQFSNEEYEDFIKSCGYIVFNSYISTSTNIEIAKSFGGFDSNIIQAYSDSIRVLFHIHIEIDSKFLNNDDVILADISKRSHFEEECEYLFDIGATFEVINIDHEQKIIEMILSNEPQHLSETHLVYAYLRKYASAQIIDMKPGDSHLLPPHDYGELLLNIDKTLQRLDAFETYILKASIDNENYQRGSEYCLEGHLLSRNDLTLFIKHGILDPDELGVDEYTSTYNRALEYFQAFHDTCDSNDSRQWSLRVVAFAHYKIGNYQQSQKHFIKLLEMNDDPLNLATSYYFLGSIHGYLFNYTDSMNYFNKVLEMIDDIELSYIAATYCKMAWFGDQNEEQHLICALNTYEQINEELPVLKCLSELLNLGRVPHTIDNCIEILDHYLKYCQDHQIGSYIVGEAYCTLGHESFVHFNYDRALECYRKAILNSSVGESDYEILADIYIKKKDSKSAIECLEKMLELTTNLQKIVDCHSLIGREHSKLNNFDESLKYLKESVSICDQSDSDIKFYDHIFDLELERKSETTTCKSLSKSCDQKNRILYFYNKALIYSLDFLKLFQPEIICLLESVDRFLGTKYGETIILLFKENNNDHETSITRFILETSFDIYISMGDTHDKHHIFYYLKALEIHHNRQKIRIDRDTEIYAVKLIHIVGSQHKYDELVKSLHEARQIPTYQLETIETEEERQSFQKNYFLEFKRNQLAKIYSYIGDVYLKAKIFEQAELYYDKSIEYYKTFSLLFHLELADLYSKKAHAFHIQLEQQIINTDNIALNTKSSALFEKSITTIKYERDVQDD</sequence>
<dbReference type="InterPro" id="IPR011990">
    <property type="entry name" value="TPR-like_helical_dom_sf"/>
</dbReference>
<dbReference type="AlphaFoldDB" id="A0A814NSB6"/>
<dbReference type="PANTHER" id="PTHR46630">
    <property type="entry name" value="TETRATRICOPEPTIDE REPEAT PROTEIN 29"/>
    <property type="match status" value="1"/>
</dbReference>
<evidence type="ECO:0000256" key="3">
    <source>
        <dbReference type="ARBA" id="ARBA00022737"/>
    </source>
</evidence>
<dbReference type="SUPFAM" id="SSF81901">
    <property type="entry name" value="HCP-like"/>
    <property type="match status" value="1"/>
</dbReference>
<evidence type="ECO:0000256" key="4">
    <source>
        <dbReference type="ARBA" id="ARBA00022803"/>
    </source>
</evidence>
<evidence type="ECO:0000256" key="1">
    <source>
        <dbReference type="ARBA" id="ARBA00004496"/>
    </source>
</evidence>
<comment type="caution">
    <text evidence="8">The sequence shown here is derived from an EMBL/GenBank/DDBJ whole genome shotgun (WGS) entry which is preliminary data.</text>
</comment>
<comment type="function">
    <text evidence="6">Axonemal protein which is implicated in axonemal and/or peri-axonemal structure assembly and regulates flagellum assembly and beating and therefore sperm motility.</text>
</comment>
<protein>
    <recommendedName>
        <fullName evidence="5">Tetratricopeptide repeat protein 29</fullName>
    </recommendedName>
</protein>
<dbReference type="EMBL" id="CAJNOE010000259">
    <property type="protein sequence ID" value="CAF1097693.1"/>
    <property type="molecule type" value="Genomic_DNA"/>
</dbReference>
<dbReference type="Proteomes" id="UP000663868">
    <property type="component" value="Unassembled WGS sequence"/>
</dbReference>
<evidence type="ECO:0000256" key="5">
    <source>
        <dbReference type="ARBA" id="ARBA00040665"/>
    </source>
</evidence>
<evidence type="ECO:0000313" key="9">
    <source>
        <dbReference type="EMBL" id="CAF3940454.1"/>
    </source>
</evidence>
<gene>
    <name evidence="8" type="ORF">IZO911_LOCUS22861</name>
    <name evidence="9" type="ORF">KXQ929_LOCUS25005</name>
</gene>
<evidence type="ECO:0000313" key="8">
    <source>
        <dbReference type="EMBL" id="CAF1097693.1"/>
    </source>
</evidence>
<keyword evidence="2" id="KW-0963">Cytoplasm</keyword>
<evidence type="ECO:0000256" key="7">
    <source>
        <dbReference type="PROSITE-ProRule" id="PRU00339"/>
    </source>
</evidence>
<dbReference type="SMART" id="SM00028">
    <property type="entry name" value="TPR"/>
    <property type="match status" value="6"/>
</dbReference>